<sequence length="37" mass="4285">MQTKLAENQLANSVRGSFPKTKAFKIYNWNCLTASWH</sequence>
<evidence type="ECO:0000313" key="1">
    <source>
        <dbReference type="EMBL" id="MBX72165.1"/>
    </source>
</evidence>
<proteinExistence type="predicted"/>
<protein>
    <submittedName>
        <fullName evidence="1">Uncharacterized protein</fullName>
    </submittedName>
</protein>
<name>A0A2P2QYX4_RHIMU</name>
<accession>A0A2P2QYX4</accession>
<dbReference type="AlphaFoldDB" id="A0A2P2QYX4"/>
<reference evidence="1" key="1">
    <citation type="submission" date="2018-02" db="EMBL/GenBank/DDBJ databases">
        <title>Rhizophora mucronata_Transcriptome.</title>
        <authorList>
            <person name="Meera S.P."/>
            <person name="Sreeshan A."/>
            <person name="Augustine A."/>
        </authorList>
    </citation>
    <scope>NUCLEOTIDE SEQUENCE</scope>
    <source>
        <tissue evidence="1">Leaf</tissue>
    </source>
</reference>
<organism evidence="1">
    <name type="scientific">Rhizophora mucronata</name>
    <name type="common">Asiatic mangrove</name>
    <dbReference type="NCBI Taxonomy" id="61149"/>
    <lineage>
        <taxon>Eukaryota</taxon>
        <taxon>Viridiplantae</taxon>
        <taxon>Streptophyta</taxon>
        <taxon>Embryophyta</taxon>
        <taxon>Tracheophyta</taxon>
        <taxon>Spermatophyta</taxon>
        <taxon>Magnoliopsida</taxon>
        <taxon>eudicotyledons</taxon>
        <taxon>Gunneridae</taxon>
        <taxon>Pentapetalae</taxon>
        <taxon>rosids</taxon>
        <taxon>fabids</taxon>
        <taxon>Malpighiales</taxon>
        <taxon>Rhizophoraceae</taxon>
        <taxon>Rhizophora</taxon>
    </lineage>
</organism>
<dbReference type="EMBL" id="GGEC01091681">
    <property type="protein sequence ID" value="MBX72165.1"/>
    <property type="molecule type" value="Transcribed_RNA"/>
</dbReference>